<evidence type="ECO:0000313" key="1">
    <source>
        <dbReference type="EMBL" id="KAH7867053.1"/>
    </source>
</evidence>
<proteinExistence type="predicted"/>
<dbReference type="EMBL" id="CM037159">
    <property type="protein sequence ID" value="KAH7867053.1"/>
    <property type="molecule type" value="Genomic_DNA"/>
</dbReference>
<evidence type="ECO:0000313" key="2">
    <source>
        <dbReference type="Proteomes" id="UP000828048"/>
    </source>
</evidence>
<protein>
    <submittedName>
        <fullName evidence="1">Uncharacterized protein</fullName>
    </submittedName>
</protein>
<keyword evidence="2" id="KW-1185">Reference proteome</keyword>
<comment type="caution">
    <text evidence="1">The sequence shown here is derived from an EMBL/GenBank/DDBJ whole genome shotgun (WGS) entry which is preliminary data.</text>
</comment>
<dbReference type="Proteomes" id="UP000828048">
    <property type="component" value="Chromosome 9"/>
</dbReference>
<name>A0ACB7ZMY6_9ERIC</name>
<accession>A0ACB7ZMY6</accession>
<sequence length="139" mass="15277">MLLQYTEYQPSLSTSTSSLLSTAADVSNPPPQPDITGISSLAVLFLFKIVSEVDPTLASQQALFSPLGGRNLNGDNERGEEEGEWFRVRDDLSREDEDEREDLQKREDGTLDGENTGSSRLQWPSELSIAGPFLKGLTT</sequence>
<reference evidence="1 2" key="1">
    <citation type="journal article" date="2021" name="Hortic Res">
        <title>High-quality reference genome and annotation aids understanding of berry development for evergreen blueberry (Vaccinium darrowii).</title>
        <authorList>
            <person name="Yu J."/>
            <person name="Hulse-Kemp A.M."/>
            <person name="Babiker E."/>
            <person name="Staton M."/>
        </authorList>
    </citation>
    <scope>NUCLEOTIDE SEQUENCE [LARGE SCALE GENOMIC DNA]</scope>
    <source>
        <strain evidence="2">cv. NJ 8807/NJ 8810</strain>
        <tissue evidence="1">Young leaf</tissue>
    </source>
</reference>
<gene>
    <name evidence="1" type="ORF">Vadar_028312</name>
</gene>
<organism evidence="1 2">
    <name type="scientific">Vaccinium darrowii</name>
    <dbReference type="NCBI Taxonomy" id="229202"/>
    <lineage>
        <taxon>Eukaryota</taxon>
        <taxon>Viridiplantae</taxon>
        <taxon>Streptophyta</taxon>
        <taxon>Embryophyta</taxon>
        <taxon>Tracheophyta</taxon>
        <taxon>Spermatophyta</taxon>
        <taxon>Magnoliopsida</taxon>
        <taxon>eudicotyledons</taxon>
        <taxon>Gunneridae</taxon>
        <taxon>Pentapetalae</taxon>
        <taxon>asterids</taxon>
        <taxon>Ericales</taxon>
        <taxon>Ericaceae</taxon>
        <taxon>Vaccinioideae</taxon>
        <taxon>Vaccinieae</taxon>
        <taxon>Vaccinium</taxon>
    </lineage>
</organism>